<evidence type="ECO:0000313" key="3">
    <source>
        <dbReference type="Proteomes" id="UP001589627"/>
    </source>
</evidence>
<reference evidence="2 3" key="1">
    <citation type="submission" date="2024-09" db="EMBL/GenBank/DDBJ databases">
        <authorList>
            <person name="Sun Q."/>
            <person name="Mori K."/>
        </authorList>
    </citation>
    <scope>NUCLEOTIDE SEQUENCE [LARGE SCALE GENOMIC DNA]</scope>
    <source>
        <strain evidence="2 3">TBRC 0563</strain>
    </source>
</reference>
<proteinExistence type="predicted"/>
<name>A0ABV5YWR1_9ACTN</name>
<dbReference type="EMBL" id="JBHLZP010000732">
    <property type="protein sequence ID" value="MFB9839499.1"/>
    <property type="molecule type" value="Genomic_DNA"/>
</dbReference>
<evidence type="ECO:0000256" key="1">
    <source>
        <dbReference type="SAM" id="SignalP"/>
    </source>
</evidence>
<accession>A0ABV5YWR1</accession>
<keyword evidence="3" id="KW-1185">Reference proteome</keyword>
<feature type="chain" id="PRO_5047498910" evidence="1">
    <location>
        <begin position="28"/>
        <end position="121"/>
    </location>
</feature>
<organism evidence="2 3">
    <name type="scientific">Actinoallomurus acaciae</name>
    <dbReference type="NCBI Taxonomy" id="502577"/>
    <lineage>
        <taxon>Bacteria</taxon>
        <taxon>Bacillati</taxon>
        <taxon>Actinomycetota</taxon>
        <taxon>Actinomycetes</taxon>
        <taxon>Streptosporangiales</taxon>
        <taxon>Thermomonosporaceae</taxon>
        <taxon>Actinoallomurus</taxon>
    </lineage>
</organism>
<evidence type="ECO:0000313" key="2">
    <source>
        <dbReference type="EMBL" id="MFB9839499.1"/>
    </source>
</evidence>
<keyword evidence="1" id="KW-0732">Signal</keyword>
<gene>
    <name evidence="2" type="ORF">ACFFNX_45885</name>
</gene>
<sequence length="121" mass="13001">MRAAIRVTGGVMAAGLAVAAFSSPASAQTDGTVSAQAVKTYSGKFEHYDGCIEMLGTHWYLIQDGRYKIGGNGGLYGPKGFIAYPGWKIKAKGTAYRAKGSTFCTTYPPSYYFKKATVWHP</sequence>
<dbReference type="Proteomes" id="UP001589627">
    <property type="component" value="Unassembled WGS sequence"/>
</dbReference>
<protein>
    <submittedName>
        <fullName evidence="2">Uncharacterized protein</fullName>
    </submittedName>
</protein>
<dbReference type="RefSeq" id="WP_378212630.1">
    <property type="nucleotide sequence ID" value="NZ_JBHLZP010000732.1"/>
</dbReference>
<comment type="caution">
    <text evidence="2">The sequence shown here is derived from an EMBL/GenBank/DDBJ whole genome shotgun (WGS) entry which is preliminary data.</text>
</comment>
<feature type="signal peptide" evidence="1">
    <location>
        <begin position="1"/>
        <end position="27"/>
    </location>
</feature>